<organism evidence="1 2">
    <name type="scientific">Funneliformis caledonium</name>
    <dbReference type="NCBI Taxonomy" id="1117310"/>
    <lineage>
        <taxon>Eukaryota</taxon>
        <taxon>Fungi</taxon>
        <taxon>Fungi incertae sedis</taxon>
        <taxon>Mucoromycota</taxon>
        <taxon>Glomeromycotina</taxon>
        <taxon>Glomeromycetes</taxon>
        <taxon>Glomerales</taxon>
        <taxon>Glomeraceae</taxon>
        <taxon>Funneliformis</taxon>
    </lineage>
</organism>
<proteinExistence type="predicted"/>
<gene>
    <name evidence="1" type="ORF">FCALED_LOCUS11594</name>
</gene>
<keyword evidence="2" id="KW-1185">Reference proteome</keyword>
<sequence>MLDIDKSITWSDLNLILINGFELEIFDQCIKHIGDHVQNKLNKYSIVMEYANESDLRIRMYFSKRNKIFEQKDYNICIKKIIHKGKAKLTDFGYSISLGVLLWELSSGKAPHENQYDHLINYKILLGDRDKRQILLMNEYELYNKFWDKEHDNDKYFSLSLPDTIDSSTILPSNTSLIMNPPELEKSINADEE</sequence>
<evidence type="ECO:0000313" key="1">
    <source>
        <dbReference type="EMBL" id="CAG8662114.1"/>
    </source>
</evidence>
<dbReference type="Proteomes" id="UP000789570">
    <property type="component" value="Unassembled WGS sequence"/>
</dbReference>
<dbReference type="Gene3D" id="1.10.510.10">
    <property type="entry name" value="Transferase(Phosphotransferase) domain 1"/>
    <property type="match status" value="1"/>
</dbReference>
<reference evidence="1" key="1">
    <citation type="submission" date="2021-06" db="EMBL/GenBank/DDBJ databases">
        <authorList>
            <person name="Kallberg Y."/>
            <person name="Tangrot J."/>
            <person name="Rosling A."/>
        </authorList>
    </citation>
    <scope>NUCLEOTIDE SEQUENCE</scope>
    <source>
        <strain evidence="1">UK204</strain>
    </source>
</reference>
<name>A0A9N9E6P0_9GLOM</name>
<protein>
    <submittedName>
        <fullName evidence="1">12162_t:CDS:1</fullName>
    </submittedName>
</protein>
<evidence type="ECO:0000313" key="2">
    <source>
        <dbReference type="Proteomes" id="UP000789570"/>
    </source>
</evidence>
<dbReference type="EMBL" id="CAJVPQ010004999">
    <property type="protein sequence ID" value="CAG8662114.1"/>
    <property type="molecule type" value="Genomic_DNA"/>
</dbReference>
<dbReference type="SUPFAM" id="SSF56112">
    <property type="entry name" value="Protein kinase-like (PK-like)"/>
    <property type="match status" value="1"/>
</dbReference>
<comment type="caution">
    <text evidence="1">The sequence shown here is derived from an EMBL/GenBank/DDBJ whole genome shotgun (WGS) entry which is preliminary data.</text>
</comment>
<dbReference type="AlphaFoldDB" id="A0A9N9E6P0"/>
<dbReference type="InterPro" id="IPR011009">
    <property type="entry name" value="Kinase-like_dom_sf"/>
</dbReference>
<accession>A0A9N9E6P0</accession>